<comment type="subcellular location">
    <subcellularLocation>
        <location evidence="2">Cytoplasm</location>
    </subcellularLocation>
    <subcellularLocation>
        <location evidence="1">Nucleus</location>
    </subcellularLocation>
</comment>
<evidence type="ECO:0000256" key="9">
    <source>
        <dbReference type="ARBA" id="ARBA00023242"/>
    </source>
</evidence>
<dbReference type="GO" id="GO:0005737">
    <property type="term" value="C:cytoplasm"/>
    <property type="evidence" value="ECO:0007669"/>
    <property type="project" value="UniProtKB-SubCell"/>
</dbReference>
<dbReference type="PROSITE" id="PS51059">
    <property type="entry name" value="PARP_CATALYTIC"/>
    <property type="match status" value="1"/>
</dbReference>
<dbReference type="InterPro" id="IPR004170">
    <property type="entry name" value="WWE_dom"/>
</dbReference>
<evidence type="ECO:0000256" key="8">
    <source>
        <dbReference type="ARBA" id="ARBA00022833"/>
    </source>
</evidence>
<evidence type="ECO:0000256" key="2">
    <source>
        <dbReference type="ARBA" id="ARBA00004496"/>
    </source>
</evidence>
<dbReference type="Pfam" id="PF25261">
    <property type="entry name" value="zf-CCCH_PARP12"/>
    <property type="match status" value="1"/>
</dbReference>
<dbReference type="STRING" id="99883.ENSTNIP00000009710"/>
<evidence type="ECO:0000313" key="16">
    <source>
        <dbReference type="Ensembl" id="ENSTNIP00000009710.1"/>
    </source>
</evidence>
<evidence type="ECO:0000256" key="1">
    <source>
        <dbReference type="ARBA" id="ARBA00004123"/>
    </source>
</evidence>
<dbReference type="InParanoid" id="H3CN79"/>
<dbReference type="Pfam" id="PF00644">
    <property type="entry name" value="PARP"/>
    <property type="match status" value="1"/>
</dbReference>
<feature type="domain" description="WWE" evidence="14">
    <location>
        <begin position="263"/>
        <end position="349"/>
    </location>
</feature>
<dbReference type="Gene3D" id="3.30.720.50">
    <property type="match status" value="1"/>
</dbReference>
<keyword evidence="7 11" id="KW-0863">Zinc-finger</keyword>
<dbReference type="SMART" id="SM00356">
    <property type="entry name" value="ZnF_C3H1"/>
    <property type="match status" value="3"/>
</dbReference>
<keyword evidence="4" id="KW-0597">Phosphoprotein</keyword>
<dbReference type="SUPFAM" id="SSF117839">
    <property type="entry name" value="WWE domain"/>
    <property type="match status" value="1"/>
</dbReference>
<feature type="domain" description="C3H1-type" evidence="13">
    <location>
        <begin position="186"/>
        <end position="213"/>
    </location>
</feature>
<feature type="compositionally biased region" description="Basic residues" evidence="12">
    <location>
        <begin position="161"/>
        <end position="170"/>
    </location>
</feature>
<dbReference type="Gene3D" id="4.10.1000.10">
    <property type="entry name" value="Zinc finger, CCCH-type"/>
    <property type="match status" value="1"/>
</dbReference>
<dbReference type="GO" id="GO:0005634">
    <property type="term" value="C:nucleus"/>
    <property type="evidence" value="ECO:0007669"/>
    <property type="project" value="UniProtKB-SubCell"/>
</dbReference>
<dbReference type="InterPro" id="IPR037197">
    <property type="entry name" value="WWE_dom_sf"/>
</dbReference>
<keyword evidence="8 11" id="KW-0862">Zinc</keyword>
<feature type="domain" description="PARP catalytic" evidence="15">
    <location>
        <begin position="376"/>
        <end position="567"/>
    </location>
</feature>
<dbReference type="Pfam" id="PF23466">
    <property type="entry name" value="WWE_4"/>
    <property type="match status" value="1"/>
</dbReference>
<dbReference type="GO" id="GO:1990404">
    <property type="term" value="F:NAD+-protein mono-ADP-ribosyltransferase activity"/>
    <property type="evidence" value="ECO:0007669"/>
    <property type="project" value="TreeGrafter"/>
</dbReference>
<evidence type="ECO:0000259" key="14">
    <source>
        <dbReference type="PROSITE" id="PS50918"/>
    </source>
</evidence>
<evidence type="ECO:0000256" key="12">
    <source>
        <dbReference type="SAM" id="MobiDB-lite"/>
    </source>
</evidence>
<dbReference type="AlphaFoldDB" id="H3CN79"/>
<keyword evidence="9" id="KW-0539">Nucleus</keyword>
<dbReference type="HOGENOM" id="CLU_014825_2_1_1"/>
<feature type="zinc finger region" description="C3H1-type" evidence="11">
    <location>
        <begin position="186"/>
        <end position="213"/>
    </location>
</feature>
<dbReference type="GO" id="GO:0003950">
    <property type="term" value="F:NAD+ poly-ADP-ribosyltransferase activity"/>
    <property type="evidence" value="ECO:0007669"/>
    <property type="project" value="InterPro"/>
</dbReference>
<dbReference type="Gene3D" id="3.90.228.10">
    <property type="match status" value="1"/>
</dbReference>
<comment type="similarity">
    <text evidence="10">Belongs to the ARTD/PARP family.</text>
</comment>
<keyword evidence="3" id="KW-0963">Cytoplasm</keyword>
<protein>
    <submittedName>
        <fullName evidence="16">Si:ch73-252i11.1</fullName>
    </submittedName>
</protein>
<keyword evidence="5 11" id="KW-0479">Metal-binding</keyword>
<evidence type="ECO:0000259" key="15">
    <source>
        <dbReference type="PROSITE" id="PS51059"/>
    </source>
</evidence>
<dbReference type="PROSITE" id="PS50103">
    <property type="entry name" value="ZF_C3H1"/>
    <property type="match status" value="1"/>
</dbReference>
<dbReference type="OMA" id="EDKTEIC"/>
<reference evidence="16" key="3">
    <citation type="submission" date="2025-09" db="UniProtKB">
        <authorList>
            <consortium name="Ensembl"/>
        </authorList>
    </citation>
    <scope>IDENTIFICATION</scope>
</reference>
<evidence type="ECO:0000256" key="7">
    <source>
        <dbReference type="ARBA" id="ARBA00022771"/>
    </source>
</evidence>
<feature type="region of interest" description="Disordered" evidence="12">
    <location>
        <begin position="150"/>
        <end position="186"/>
    </location>
</feature>
<organism evidence="16 17">
    <name type="scientific">Tetraodon nigroviridis</name>
    <name type="common">Spotted green pufferfish</name>
    <name type="synonym">Chelonodon nigroviridis</name>
    <dbReference type="NCBI Taxonomy" id="99883"/>
    <lineage>
        <taxon>Eukaryota</taxon>
        <taxon>Metazoa</taxon>
        <taxon>Chordata</taxon>
        <taxon>Craniata</taxon>
        <taxon>Vertebrata</taxon>
        <taxon>Euteleostomi</taxon>
        <taxon>Actinopterygii</taxon>
        <taxon>Neopterygii</taxon>
        <taxon>Teleostei</taxon>
        <taxon>Neoteleostei</taxon>
        <taxon>Acanthomorphata</taxon>
        <taxon>Eupercaria</taxon>
        <taxon>Tetraodontiformes</taxon>
        <taxon>Tetradontoidea</taxon>
        <taxon>Tetraodontidae</taxon>
        <taxon>Tetraodon</taxon>
    </lineage>
</organism>
<dbReference type="GO" id="GO:0008270">
    <property type="term" value="F:zinc ion binding"/>
    <property type="evidence" value="ECO:0007669"/>
    <property type="project" value="UniProtKB-KW"/>
</dbReference>
<evidence type="ECO:0000256" key="6">
    <source>
        <dbReference type="ARBA" id="ARBA00022737"/>
    </source>
</evidence>
<dbReference type="InterPro" id="IPR057602">
    <property type="entry name" value="Zfn-CCCH_PARP12"/>
</dbReference>
<dbReference type="PANTHER" id="PTHR45740:SF15">
    <property type="entry name" value="ZINC FINGER CCCH TYPE DOMAIN CONTAINING 1-LIKE"/>
    <property type="match status" value="1"/>
</dbReference>
<name>H3CN79_TETNG</name>
<dbReference type="InterPro" id="IPR051712">
    <property type="entry name" value="ARTD-AVP"/>
</dbReference>
<proteinExistence type="inferred from homology"/>
<dbReference type="Proteomes" id="UP000007303">
    <property type="component" value="Unassembled WGS sequence"/>
</dbReference>
<evidence type="ECO:0000256" key="5">
    <source>
        <dbReference type="ARBA" id="ARBA00022723"/>
    </source>
</evidence>
<dbReference type="PANTHER" id="PTHR45740">
    <property type="entry name" value="POLY [ADP-RIBOSE] POLYMERASE"/>
    <property type="match status" value="1"/>
</dbReference>
<dbReference type="CDD" id="cd01439">
    <property type="entry name" value="TCCD_inducible_PARP_like"/>
    <property type="match status" value="1"/>
</dbReference>
<keyword evidence="17" id="KW-1185">Reference proteome</keyword>
<reference evidence="17" key="1">
    <citation type="journal article" date="2004" name="Nature">
        <title>Genome duplication in the teleost fish Tetraodon nigroviridis reveals the early vertebrate proto-karyotype.</title>
        <authorList>
            <person name="Jaillon O."/>
            <person name="Aury J.-M."/>
            <person name="Brunet F."/>
            <person name="Petit J.-L."/>
            <person name="Stange-Thomann N."/>
            <person name="Mauceli E."/>
            <person name="Bouneau L."/>
            <person name="Fischer C."/>
            <person name="Ozouf-Costaz C."/>
            <person name="Bernot A."/>
            <person name="Nicaud S."/>
            <person name="Jaffe D."/>
            <person name="Fisher S."/>
            <person name="Lutfalla G."/>
            <person name="Dossat C."/>
            <person name="Segurens B."/>
            <person name="Dasilva C."/>
            <person name="Salanoubat M."/>
            <person name="Levy M."/>
            <person name="Boudet N."/>
            <person name="Castellano S."/>
            <person name="Anthouard V."/>
            <person name="Jubin C."/>
            <person name="Castelli V."/>
            <person name="Katinka M."/>
            <person name="Vacherie B."/>
            <person name="Biemont C."/>
            <person name="Skalli Z."/>
            <person name="Cattolico L."/>
            <person name="Poulain J."/>
            <person name="De Berardinis V."/>
            <person name="Cruaud C."/>
            <person name="Duprat S."/>
            <person name="Brottier P."/>
            <person name="Coutanceau J.-P."/>
            <person name="Gouzy J."/>
            <person name="Parra G."/>
            <person name="Lardier G."/>
            <person name="Chapple C."/>
            <person name="McKernan K.J."/>
            <person name="McEwan P."/>
            <person name="Bosak S."/>
            <person name="Kellis M."/>
            <person name="Volff J.-N."/>
            <person name="Guigo R."/>
            <person name="Zody M.C."/>
            <person name="Mesirov J."/>
            <person name="Lindblad-Toh K."/>
            <person name="Birren B."/>
            <person name="Nusbaum C."/>
            <person name="Kahn D."/>
            <person name="Robinson-Rechavi M."/>
            <person name="Laudet V."/>
            <person name="Schachter V."/>
            <person name="Quetier F."/>
            <person name="Saurin W."/>
            <person name="Scarpelli C."/>
            <person name="Wincker P."/>
            <person name="Lander E.S."/>
            <person name="Weissenbach J."/>
            <person name="Roest Crollius H."/>
        </authorList>
    </citation>
    <scope>NUCLEOTIDE SEQUENCE [LARGE SCALE GENOMIC DNA]</scope>
</reference>
<accession>H3CN79</accession>
<evidence type="ECO:0000256" key="4">
    <source>
        <dbReference type="ARBA" id="ARBA00022553"/>
    </source>
</evidence>
<dbReference type="Ensembl" id="ENSTNIT00000009886.1">
    <property type="protein sequence ID" value="ENSTNIP00000009710.1"/>
    <property type="gene ID" value="ENSTNIG00000006913.1"/>
</dbReference>
<dbReference type="InterPro" id="IPR036855">
    <property type="entry name" value="Znf_CCCH_sf"/>
</dbReference>
<evidence type="ECO:0000313" key="17">
    <source>
        <dbReference type="Proteomes" id="UP000007303"/>
    </source>
</evidence>
<dbReference type="SUPFAM" id="SSF56399">
    <property type="entry name" value="ADP-ribosylation"/>
    <property type="match status" value="1"/>
</dbReference>
<dbReference type="GeneTree" id="ENSGT00940000154649"/>
<evidence type="ECO:0000256" key="10">
    <source>
        <dbReference type="ARBA" id="ARBA00024347"/>
    </source>
</evidence>
<dbReference type="InterPro" id="IPR000571">
    <property type="entry name" value="Znf_CCCH"/>
</dbReference>
<evidence type="ECO:0000259" key="13">
    <source>
        <dbReference type="PROSITE" id="PS50103"/>
    </source>
</evidence>
<evidence type="ECO:0000256" key="11">
    <source>
        <dbReference type="PROSITE-ProRule" id="PRU00723"/>
    </source>
</evidence>
<dbReference type="SUPFAM" id="SSF90229">
    <property type="entry name" value="CCCH zinc finger"/>
    <property type="match status" value="1"/>
</dbReference>
<dbReference type="Pfam" id="PF02825">
    <property type="entry name" value="WWE"/>
    <property type="match status" value="1"/>
</dbReference>
<keyword evidence="6" id="KW-0677">Repeat</keyword>
<evidence type="ECO:0000256" key="3">
    <source>
        <dbReference type="ARBA" id="ARBA00022490"/>
    </source>
</evidence>
<reference evidence="16" key="2">
    <citation type="submission" date="2025-08" db="UniProtKB">
        <authorList>
            <consortium name="Ensembl"/>
        </authorList>
    </citation>
    <scope>IDENTIFICATION</scope>
</reference>
<sequence>CPGSCRGLHLCKNFLFSGSCQYTPTRRGCLYSHTLDSAHNGQILKEHKLEHLSRAELCTLLLQSDDRLLPRICHDYNTGDGVFGGCQEGLACKRLHICERYLNRNCGCSRNHNFGVPHTLSILQGVPRGLGLKSVYANIQALKYHDIQSNKARGGNQKLRGGNRGRRGRGRGPQPSHPQKTSAPTEDKTEICKYFLRGHCKHQERCLKAHDKMPYRWETNRIGQWTPLPRNEAIEKDFCDPKQTYSSSSFPCINFDTMTRGPDKVRRIDAGSTEWLWYWEDEFGKWNMYASPDGGHKQADVDSCFLEQRFLADPNDGVIFRANSQKYSLSFRDMIQKNTYYGTKKLVRRRPRFVSAADVQEGRLSKRGERAHFSAVPNHWDKTQLPQTGYKRVPLMASSEEYQEVVALFRKTMAFHILKVERIQNKTLWDFFQLQKTQMKNSNGGRPVLEMKLFHGTDNQYVDTICHTNFDWRLCGSHGTAFGKGSYFAQNAKYSHSYTSDSNVRSMFVVRLLVGEYTKGSPEYRRPPSKDGGDINFYDSCVDDVHTPSIYVVFDKHQIYPEYLLQY</sequence>
<dbReference type="InterPro" id="IPR012317">
    <property type="entry name" value="Poly(ADP-ribose)pol_cat_dom"/>
</dbReference>
<dbReference type="PROSITE" id="PS50918">
    <property type="entry name" value="WWE"/>
    <property type="match status" value="1"/>
</dbReference>